<comment type="caution">
    <text evidence="1">The sequence shown here is derived from an EMBL/GenBank/DDBJ whole genome shotgun (WGS) entry which is preliminary data.</text>
</comment>
<name>A0A956LXH6_UNCEI</name>
<accession>A0A956LXH6</accession>
<dbReference type="Proteomes" id="UP000697710">
    <property type="component" value="Unassembled WGS sequence"/>
</dbReference>
<reference evidence="1" key="1">
    <citation type="submission" date="2020-04" db="EMBL/GenBank/DDBJ databases">
        <authorList>
            <person name="Zhang T."/>
        </authorList>
    </citation>
    <scope>NUCLEOTIDE SEQUENCE</scope>
    <source>
        <strain evidence="1">HKST-UBA01</strain>
    </source>
</reference>
<proteinExistence type="predicted"/>
<gene>
    <name evidence="1" type="ORF">KC729_00170</name>
</gene>
<organism evidence="1 2">
    <name type="scientific">Eiseniibacteriota bacterium</name>
    <dbReference type="NCBI Taxonomy" id="2212470"/>
    <lineage>
        <taxon>Bacteria</taxon>
        <taxon>Candidatus Eiseniibacteriota</taxon>
    </lineage>
</organism>
<dbReference type="AlphaFoldDB" id="A0A956LXH6"/>
<reference evidence="1" key="2">
    <citation type="journal article" date="2021" name="Microbiome">
        <title>Successional dynamics and alternative stable states in a saline activated sludge microbial community over 9 years.</title>
        <authorList>
            <person name="Wang Y."/>
            <person name="Ye J."/>
            <person name="Ju F."/>
            <person name="Liu L."/>
            <person name="Boyd J.A."/>
            <person name="Deng Y."/>
            <person name="Parks D.H."/>
            <person name="Jiang X."/>
            <person name="Yin X."/>
            <person name="Woodcroft B.J."/>
            <person name="Tyson G.W."/>
            <person name="Hugenholtz P."/>
            <person name="Polz M.F."/>
            <person name="Zhang T."/>
        </authorList>
    </citation>
    <scope>NUCLEOTIDE SEQUENCE</scope>
    <source>
        <strain evidence="1">HKST-UBA01</strain>
    </source>
</reference>
<evidence type="ECO:0000313" key="1">
    <source>
        <dbReference type="EMBL" id="MCA9726065.1"/>
    </source>
</evidence>
<protein>
    <submittedName>
        <fullName evidence="1">Uncharacterized protein</fullName>
    </submittedName>
</protein>
<dbReference type="EMBL" id="JAGQHR010000001">
    <property type="protein sequence ID" value="MCA9726065.1"/>
    <property type="molecule type" value="Genomic_DNA"/>
</dbReference>
<sequence>MSFDRHHFYGFVSHVLTQHQLWSPAAVNLVLGTCAQESHFGEYRRQLGGGPARGVYQEEPATFAWLRRKYGRRFPLIADRSFGEIEHDDYLATLHARLRYLVVPEPLPDPNDVEALGRYWKQHYNTEAGKGTVDEFVRNYRQFVEPEGVIA</sequence>
<evidence type="ECO:0000313" key="2">
    <source>
        <dbReference type="Proteomes" id="UP000697710"/>
    </source>
</evidence>